<dbReference type="AlphaFoldDB" id="A0A914DGK9"/>
<protein>
    <submittedName>
        <fullName evidence="4">ShKT domain-containing protein</fullName>
    </submittedName>
</protein>
<dbReference type="Proteomes" id="UP000887540">
    <property type="component" value="Unplaced"/>
</dbReference>
<dbReference type="SMART" id="SM00254">
    <property type="entry name" value="ShKT"/>
    <property type="match status" value="1"/>
</dbReference>
<organism evidence="3 4">
    <name type="scientific">Acrobeloides nanus</name>
    <dbReference type="NCBI Taxonomy" id="290746"/>
    <lineage>
        <taxon>Eukaryota</taxon>
        <taxon>Metazoa</taxon>
        <taxon>Ecdysozoa</taxon>
        <taxon>Nematoda</taxon>
        <taxon>Chromadorea</taxon>
        <taxon>Rhabditida</taxon>
        <taxon>Tylenchina</taxon>
        <taxon>Cephalobomorpha</taxon>
        <taxon>Cephaloboidea</taxon>
        <taxon>Cephalobidae</taxon>
        <taxon>Acrobeloides</taxon>
    </lineage>
</organism>
<evidence type="ECO:0000256" key="1">
    <source>
        <dbReference type="PROSITE-ProRule" id="PRU01005"/>
    </source>
</evidence>
<name>A0A914DGK9_9BILA</name>
<feature type="domain" description="ShKT" evidence="2">
    <location>
        <begin position="1"/>
        <end position="12"/>
    </location>
</feature>
<evidence type="ECO:0000259" key="2">
    <source>
        <dbReference type="PROSITE" id="PS51670"/>
    </source>
</evidence>
<evidence type="ECO:0000313" key="3">
    <source>
        <dbReference type="Proteomes" id="UP000887540"/>
    </source>
</evidence>
<dbReference type="Pfam" id="PF01549">
    <property type="entry name" value="ShK"/>
    <property type="match status" value="2"/>
</dbReference>
<evidence type="ECO:0000313" key="4">
    <source>
        <dbReference type="WBParaSite" id="ACRNAN_scaffold2460.g22739.t1"/>
    </source>
</evidence>
<keyword evidence="3" id="KW-1185">Reference proteome</keyword>
<sequence length="81" mass="8537">MASNCPLTCQLCTPVPTTKTTLYPCSDKSWIPNTPPSCSAFAGLCNIQIFQAIMTQYCPKTCGFCSSTPPLGTTTAIPGGR</sequence>
<feature type="domain" description="ShKT" evidence="2">
    <location>
        <begin position="25"/>
        <end position="65"/>
    </location>
</feature>
<dbReference type="InterPro" id="IPR003582">
    <property type="entry name" value="ShKT_dom"/>
</dbReference>
<dbReference type="WBParaSite" id="ACRNAN_scaffold2460.g22739.t1">
    <property type="protein sequence ID" value="ACRNAN_scaffold2460.g22739.t1"/>
    <property type="gene ID" value="ACRNAN_scaffold2460.g22739"/>
</dbReference>
<comment type="caution">
    <text evidence="1">Lacks conserved residue(s) required for the propagation of feature annotation.</text>
</comment>
<reference evidence="4" key="1">
    <citation type="submission" date="2022-11" db="UniProtKB">
        <authorList>
            <consortium name="WormBaseParasite"/>
        </authorList>
    </citation>
    <scope>IDENTIFICATION</scope>
</reference>
<proteinExistence type="predicted"/>
<dbReference type="Gene3D" id="1.10.10.1940">
    <property type="match status" value="1"/>
</dbReference>
<dbReference type="PROSITE" id="PS51670">
    <property type="entry name" value="SHKT"/>
    <property type="match status" value="2"/>
</dbReference>
<accession>A0A914DGK9</accession>